<evidence type="ECO:0000313" key="5">
    <source>
        <dbReference type="EMBL" id="PVH14131.1"/>
    </source>
</evidence>
<keyword evidence="2 3" id="KW-0802">TPR repeat</keyword>
<dbReference type="EMBL" id="PKFP01000001">
    <property type="protein sequence ID" value="PVH14131.1"/>
    <property type="molecule type" value="Genomic_DNA"/>
</dbReference>
<evidence type="ECO:0000313" key="6">
    <source>
        <dbReference type="Proteomes" id="UP000244406"/>
    </source>
</evidence>
<accession>A0A2V1ABD4</accession>
<feature type="compositionally biased region" description="Polar residues" evidence="4">
    <location>
        <begin position="160"/>
        <end position="169"/>
    </location>
</feature>
<dbReference type="SUPFAM" id="SSF48452">
    <property type="entry name" value="TPR-like"/>
    <property type="match status" value="1"/>
</dbReference>
<dbReference type="InterPro" id="IPR011990">
    <property type="entry name" value="TPR-like_helical_dom_sf"/>
</dbReference>
<comment type="caution">
    <text evidence="5">The sequence shown here is derived from an EMBL/GenBank/DDBJ whole genome shotgun (WGS) entry which is preliminary data.</text>
</comment>
<dbReference type="AlphaFoldDB" id="A0A2V1ABD4"/>
<dbReference type="PANTHER" id="PTHR22904:SF523">
    <property type="entry name" value="STRESS-INDUCED-PHOSPHOPROTEIN 1"/>
    <property type="match status" value="1"/>
</dbReference>
<dbReference type="GeneID" id="37002256"/>
<dbReference type="PANTHER" id="PTHR22904">
    <property type="entry name" value="TPR REPEAT CONTAINING PROTEIN"/>
    <property type="match status" value="1"/>
</dbReference>
<protein>
    <submittedName>
        <fullName evidence="5">Uncharacterized protein</fullName>
    </submittedName>
</protein>
<evidence type="ECO:0000256" key="3">
    <source>
        <dbReference type="PROSITE-ProRule" id="PRU00339"/>
    </source>
</evidence>
<dbReference type="VEuPathDB" id="FungiDB:CXQ87_002256"/>
<keyword evidence="6" id="KW-1185">Reference proteome</keyword>
<feature type="region of interest" description="Disordered" evidence="4">
    <location>
        <begin position="154"/>
        <end position="173"/>
    </location>
</feature>
<feature type="repeat" description="TPR" evidence="3">
    <location>
        <begin position="4"/>
        <end position="37"/>
    </location>
</feature>
<dbReference type="GO" id="GO:0051879">
    <property type="term" value="F:Hsp90 protein binding"/>
    <property type="evidence" value="ECO:0007669"/>
    <property type="project" value="TreeGrafter"/>
</dbReference>
<dbReference type="Pfam" id="PF13181">
    <property type="entry name" value="TPR_8"/>
    <property type="match status" value="1"/>
</dbReference>
<evidence type="ECO:0000256" key="2">
    <source>
        <dbReference type="ARBA" id="ARBA00022803"/>
    </source>
</evidence>
<keyword evidence="1" id="KW-0677">Repeat</keyword>
<evidence type="ECO:0000256" key="1">
    <source>
        <dbReference type="ARBA" id="ARBA00022737"/>
    </source>
</evidence>
<dbReference type="PROSITE" id="PS50005">
    <property type="entry name" value="TPR"/>
    <property type="match status" value="2"/>
</dbReference>
<feature type="repeat" description="TPR" evidence="3">
    <location>
        <begin position="75"/>
        <end position="108"/>
    </location>
</feature>
<proteinExistence type="predicted"/>
<reference evidence="5 6" key="1">
    <citation type="submission" date="2017-12" db="EMBL/GenBank/DDBJ databases">
        <title>Genome Sequence of the Amphotericin B-resistant Candida duobushaemulonii strain, B09383.</title>
        <authorList>
            <person name="Chow N.A."/>
            <person name="Gade L."/>
            <person name="Batra D."/>
            <person name="Rowe L.A."/>
            <person name="Loparev V.N."/>
            <person name="Litvintseva A.P."/>
        </authorList>
    </citation>
    <scope>NUCLEOTIDE SEQUENCE [LARGE SCALE GENOMIC DNA]</scope>
    <source>
        <strain evidence="5 6">B09383</strain>
    </source>
</reference>
<dbReference type="Proteomes" id="UP000244406">
    <property type="component" value="Unassembled WGS sequence"/>
</dbReference>
<evidence type="ECO:0000256" key="4">
    <source>
        <dbReference type="SAM" id="MobiDB-lite"/>
    </source>
</evidence>
<name>A0A2V1ABD4_9ASCO</name>
<dbReference type="SMART" id="SM00028">
    <property type="entry name" value="TPR"/>
    <property type="match status" value="3"/>
</dbReference>
<organism evidence="5 6">
    <name type="scientific">Candidozyma duobushaemuli</name>
    <dbReference type="NCBI Taxonomy" id="1231522"/>
    <lineage>
        <taxon>Eukaryota</taxon>
        <taxon>Fungi</taxon>
        <taxon>Dikarya</taxon>
        <taxon>Ascomycota</taxon>
        <taxon>Saccharomycotina</taxon>
        <taxon>Pichiomycetes</taxon>
        <taxon>Metschnikowiaceae</taxon>
        <taxon>Candidozyma</taxon>
    </lineage>
</organism>
<gene>
    <name evidence="5" type="ORF">CXQ87_002256</name>
</gene>
<dbReference type="InterPro" id="IPR019734">
    <property type="entry name" value="TPR_rpt"/>
</dbReference>
<dbReference type="Gene3D" id="1.25.40.10">
    <property type="entry name" value="Tetratricopeptide repeat domain"/>
    <property type="match status" value="1"/>
</dbReference>
<dbReference type="RefSeq" id="XP_025335071.1">
    <property type="nucleotide sequence ID" value="XM_025480771.1"/>
</dbReference>
<sequence>MPTSDEYKAQGNKAFVEKQYQKAIDFYSQAIALDKENPVLYSNRAQCHLNLRDWIRASNDVEVGLRLNPNEKIKVKLLYRKGLTAKGSGSVVMAKRAFTEALELDPNNQAAASELEQLEPKKPKTENSSQTKAPVNVPIEIVDELPEEFRRKLDGKPAVRSSQPSQPSSADVDAIANELFGNKKKTPERETSTPQPKTAFADIPTMHVLSKLSSLPPERKANGYKVVLQLDKTQIDEMFAYSGLDSEFFDFFLEAAAYFLPRHSEITAEQLVDKLEYMKTLKRFDLVKSLAPGSLINRVIESVHDERAAQKIRDLLRT</sequence>